<dbReference type="CDD" id="cd00565">
    <property type="entry name" value="Ubl_ThiS"/>
    <property type="match status" value="1"/>
</dbReference>
<evidence type="ECO:0000313" key="1">
    <source>
        <dbReference type="EMBL" id="VAW65220.1"/>
    </source>
</evidence>
<gene>
    <name evidence="1" type="ORF">MNBD_GAMMA08-46</name>
</gene>
<dbReference type="PANTHER" id="PTHR34472:SF1">
    <property type="entry name" value="SULFUR CARRIER PROTEIN THIS"/>
    <property type="match status" value="1"/>
</dbReference>
<evidence type="ECO:0008006" key="2">
    <source>
        <dbReference type="Google" id="ProtNLM"/>
    </source>
</evidence>
<name>A0A3B0XKJ8_9ZZZZ</name>
<dbReference type="InterPro" id="IPR012675">
    <property type="entry name" value="Beta-grasp_dom_sf"/>
</dbReference>
<organism evidence="1">
    <name type="scientific">hydrothermal vent metagenome</name>
    <dbReference type="NCBI Taxonomy" id="652676"/>
    <lineage>
        <taxon>unclassified sequences</taxon>
        <taxon>metagenomes</taxon>
        <taxon>ecological metagenomes</taxon>
    </lineage>
</organism>
<protein>
    <recommendedName>
        <fullName evidence="2">Sulfur carrier protein ThiS</fullName>
    </recommendedName>
</protein>
<sequence length="67" mass="7418">MIKIQLNGKERQLETPTSLLQLIENESMTGKRLAAEVNREIITKSEHATYILKEGDTVEIVHAIGGG</sequence>
<dbReference type="Gene3D" id="3.10.20.30">
    <property type="match status" value="1"/>
</dbReference>
<dbReference type="AlphaFoldDB" id="A0A3B0XKJ8"/>
<dbReference type="InterPro" id="IPR003749">
    <property type="entry name" value="ThiS/MoaD-like"/>
</dbReference>
<reference evidence="1" key="1">
    <citation type="submission" date="2018-06" db="EMBL/GenBank/DDBJ databases">
        <authorList>
            <person name="Zhirakovskaya E."/>
        </authorList>
    </citation>
    <scope>NUCLEOTIDE SEQUENCE</scope>
</reference>
<dbReference type="PANTHER" id="PTHR34472">
    <property type="entry name" value="SULFUR CARRIER PROTEIN THIS"/>
    <property type="match status" value="1"/>
</dbReference>
<accession>A0A3B0XKJ8</accession>
<proteinExistence type="predicted"/>
<dbReference type="NCBIfam" id="TIGR01683">
    <property type="entry name" value="thiS"/>
    <property type="match status" value="1"/>
</dbReference>
<dbReference type="SUPFAM" id="SSF54285">
    <property type="entry name" value="MoaD/ThiS"/>
    <property type="match status" value="1"/>
</dbReference>
<dbReference type="InterPro" id="IPR016155">
    <property type="entry name" value="Mopterin_synth/thiamin_S_b"/>
</dbReference>
<dbReference type="EMBL" id="UOFH01000309">
    <property type="protein sequence ID" value="VAW65220.1"/>
    <property type="molecule type" value="Genomic_DNA"/>
</dbReference>
<dbReference type="Pfam" id="PF02597">
    <property type="entry name" value="ThiS"/>
    <property type="match status" value="1"/>
</dbReference>
<dbReference type="InterPro" id="IPR010035">
    <property type="entry name" value="Thi_S"/>
</dbReference>